<feature type="transmembrane region" description="Helical" evidence="1">
    <location>
        <begin position="227"/>
        <end position="244"/>
    </location>
</feature>
<sequence>MSHLKKVWPKLILIGSSSTQYSFSADGCWGSLLANFLQRKCDVINRGFSGYNTRWCNKMIPSILSEFDAKNISMVTVFLGANDSNLPTNKQQHVPLEEFKQNLLEIVEKIQSHGVPREKVVIIGPPASNISAWEKDCQINGRVCTKSNTETAKYAKACVEAARESGCSSVDMYTEMVKEKDWENMLNDGLHLSSRGCEYLFDLLKPVVTKVTAELPMLYPDWKQMEVLLLYCCFVSFVYWSIAAP</sequence>
<keyword evidence="1" id="KW-0472">Membrane</keyword>
<accession>A0A8B6DEM6</accession>
<dbReference type="InterPro" id="IPR045136">
    <property type="entry name" value="Iah1-like"/>
</dbReference>
<dbReference type="EMBL" id="UYJE01003416">
    <property type="protein sequence ID" value="VDI19099.1"/>
    <property type="molecule type" value="Genomic_DNA"/>
</dbReference>
<keyword evidence="4" id="KW-1185">Reference proteome</keyword>
<evidence type="ECO:0000256" key="1">
    <source>
        <dbReference type="SAM" id="Phobius"/>
    </source>
</evidence>
<name>A0A8B6DEM6_MYTGA</name>
<keyword evidence="1" id="KW-1133">Transmembrane helix</keyword>
<dbReference type="CDD" id="cd01838">
    <property type="entry name" value="Isoamyl_acetate_hydrolase_like"/>
    <property type="match status" value="1"/>
</dbReference>
<dbReference type="PANTHER" id="PTHR14209:SF19">
    <property type="entry name" value="ISOAMYL ACETATE-HYDROLYZING ESTERASE 1 HOMOLOG"/>
    <property type="match status" value="1"/>
</dbReference>
<dbReference type="Gene3D" id="3.40.50.1110">
    <property type="entry name" value="SGNH hydrolase"/>
    <property type="match status" value="1"/>
</dbReference>
<dbReference type="OrthoDB" id="671439at2759"/>
<comment type="caution">
    <text evidence="3">The sequence shown here is derived from an EMBL/GenBank/DDBJ whole genome shotgun (WGS) entry which is preliminary data.</text>
</comment>
<dbReference type="AlphaFoldDB" id="A0A8B6DEM6"/>
<organism evidence="3 4">
    <name type="scientific">Mytilus galloprovincialis</name>
    <name type="common">Mediterranean mussel</name>
    <dbReference type="NCBI Taxonomy" id="29158"/>
    <lineage>
        <taxon>Eukaryota</taxon>
        <taxon>Metazoa</taxon>
        <taxon>Spiralia</taxon>
        <taxon>Lophotrochozoa</taxon>
        <taxon>Mollusca</taxon>
        <taxon>Bivalvia</taxon>
        <taxon>Autobranchia</taxon>
        <taxon>Pteriomorphia</taxon>
        <taxon>Mytilida</taxon>
        <taxon>Mytiloidea</taxon>
        <taxon>Mytilidae</taxon>
        <taxon>Mytilinae</taxon>
        <taxon>Mytilus</taxon>
    </lineage>
</organism>
<dbReference type="InterPro" id="IPR036514">
    <property type="entry name" value="SGNH_hydro_sf"/>
</dbReference>
<keyword evidence="1" id="KW-0812">Transmembrane</keyword>
<dbReference type="Proteomes" id="UP000596742">
    <property type="component" value="Unassembled WGS sequence"/>
</dbReference>
<dbReference type="PANTHER" id="PTHR14209">
    <property type="entry name" value="ISOAMYL ACETATE-HYDROLYZING ESTERASE 1"/>
    <property type="match status" value="1"/>
</dbReference>
<dbReference type="InterPro" id="IPR013830">
    <property type="entry name" value="SGNH_hydro"/>
</dbReference>
<feature type="domain" description="SGNH hydrolase-type esterase" evidence="2">
    <location>
        <begin position="14"/>
        <end position="196"/>
    </location>
</feature>
<protein>
    <recommendedName>
        <fullName evidence="2">SGNH hydrolase-type esterase domain-containing protein</fullName>
    </recommendedName>
</protein>
<evidence type="ECO:0000313" key="3">
    <source>
        <dbReference type="EMBL" id="VDI19099.1"/>
    </source>
</evidence>
<gene>
    <name evidence="3" type="ORF">MGAL_10B078216</name>
</gene>
<feature type="non-terminal residue" evidence="3">
    <location>
        <position position="1"/>
    </location>
</feature>
<evidence type="ECO:0000259" key="2">
    <source>
        <dbReference type="Pfam" id="PF13472"/>
    </source>
</evidence>
<reference evidence="3" key="1">
    <citation type="submission" date="2018-11" db="EMBL/GenBank/DDBJ databases">
        <authorList>
            <person name="Alioto T."/>
            <person name="Alioto T."/>
        </authorList>
    </citation>
    <scope>NUCLEOTIDE SEQUENCE</scope>
</reference>
<dbReference type="Pfam" id="PF13472">
    <property type="entry name" value="Lipase_GDSL_2"/>
    <property type="match status" value="1"/>
</dbReference>
<proteinExistence type="predicted"/>
<dbReference type="SUPFAM" id="SSF52266">
    <property type="entry name" value="SGNH hydrolase"/>
    <property type="match status" value="1"/>
</dbReference>
<evidence type="ECO:0000313" key="4">
    <source>
        <dbReference type="Proteomes" id="UP000596742"/>
    </source>
</evidence>